<evidence type="ECO:0000256" key="4">
    <source>
        <dbReference type="ARBA" id="ARBA00022692"/>
    </source>
</evidence>
<evidence type="ECO:0000256" key="6">
    <source>
        <dbReference type="ARBA" id="ARBA00023136"/>
    </source>
</evidence>
<evidence type="ECO:0000256" key="2">
    <source>
        <dbReference type="ARBA" id="ARBA00022448"/>
    </source>
</evidence>
<keyword evidence="2" id="KW-0813">Transport</keyword>
<feature type="transmembrane region" description="Helical" evidence="7">
    <location>
        <begin position="221"/>
        <end position="243"/>
    </location>
</feature>
<evidence type="ECO:0000256" key="1">
    <source>
        <dbReference type="ARBA" id="ARBA00004651"/>
    </source>
</evidence>
<feature type="transmembrane region" description="Helical" evidence="7">
    <location>
        <begin position="255"/>
        <end position="277"/>
    </location>
</feature>
<evidence type="ECO:0000256" key="3">
    <source>
        <dbReference type="ARBA" id="ARBA00022475"/>
    </source>
</evidence>
<feature type="transmembrane region" description="Helical" evidence="7">
    <location>
        <begin position="12"/>
        <end position="35"/>
    </location>
</feature>
<comment type="subcellular location">
    <subcellularLocation>
        <location evidence="1">Cell membrane</location>
        <topology evidence="1">Multi-pass membrane protein</topology>
    </subcellularLocation>
</comment>
<dbReference type="AlphaFoldDB" id="A0AAU8IDU8"/>
<evidence type="ECO:0000256" key="7">
    <source>
        <dbReference type="SAM" id="Phobius"/>
    </source>
</evidence>
<feature type="transmembrane region" description="Helical" evidence="7">
    <location>
        <begin position="155"/>
        <end position="182"/>
    </location>
</feature>
<dbReference type="Pfam" id="PF07690">
    <property type="entry name" value="MFS_1"/>
    <property type="match status" value="1"/>
</dbReference>
<keyword evidence="6 7" id="KW-0472">Membrane</keyword>
<protein>
    <submittedName>
        <fullName evidence="9">MFS transporter</fullName>
    </submittedName>
</protein>
<dbReference type="InterPro" id="IPR020846">
    <property type="entry name" value="MFS_dom"/>
</dbReference>
<dbReference type="EMBL" id="CP159510">
    <property type="protein sequence ID" value="XCJ16173.1"/>
    <property type="molecule type" value="Genomic_DNA"/>
</dbReference>
<dbReference type="InterPro" id="IPR036259">
    <property type="entry name" value="MFS_trans_sf"/>
</dbReference>
<dbReference type="InterPro" id="IPR011701">
    <property type="entry name" value="MFS"/>
</dbReference>
<sequence>MDLLLHNRAYLMLWLSTLTTRFGNALTLTVLMFMIGSSAKSPLMISLVLLAQMTPMILIGLFAGTIADRLPKFAVMMGSEYFQLLTVIAMTLFLDQPQVLLLLIFLQGTGAAFFSPAKTAFISEIVAKDKIPDAIGLSQGVGQATDLIGPPLAGVLLLLIPGGDILIIDAVTFFISAFLIFVSSRFAQIDGISNEGREKESLLQSIACGLKEVATLSELQFLIVIVFVLMLAAGVFNATSIAIELQVFGVNGFEYGLLEAFTGFGAITGSLVGPLLIKRIRPGQFIVSSGVVLGLWMALIYGVSLIYPVTGLYALSVWVIGLGLLNSCLNIPVSSLFLLVTPPAFRGRAAGILQMFSFLGCVIGILAGGALSVPLGVIPVTIFAGLLMGAVSFGMCLTAGYKRLITIQAEKKSVTSSRGI</sequence>
<dbReference type="PANTHER" id="PTHR23513">
    <property type="entry name" value="INTEGRAL MEMBRANE EFFLUX PROTEIN-RELATED"/>
    <property type="match status" value="1"/>
</dbReference>
<evidence type="ECO:0000259" key="8">
    <source>
        <dbReference type="PROSITE" id="PS50850"/>
    </source>
</evidence>
<feature type="transmembrane region" description="Helical" evidence="7">
    <location>
        <begin position="284"/>
        <end position="307"/>
    </location>
</feature>
<feature type="transmembrane region" description="Helical" evidence="7">
    <location>
        <begin position="352"/>
        <end position="371"/>
    </location>
</feature>
<name>A0AAU8IDU8_9BACL</name>
<dbReference type="Gene3D" id="1.20.1250.20">
    <property type="entry name" value="MFS general substrate transporter like domains"/>
    <property type="match status" value="1"/>
</dbReference>
<dbReference type="PROSITE" id="PS50850">
    <property type="entry name" value="MFS"/>
    <property type="match status" value="1"/>
</dbReference>
<gene>
    <name evidence="9" type="ORF">ABNN70_10785</name>
</gene>
<reference evidence="9" key="1">
    <citation type="submission" date="2024-06" db="EMBL/GenBank/DDBJ databases">
        <authorList>
            <person name="Fan A."/>
            <person name="Zhang F.Y."/>
            <person name="Zhang L."/>
        </authorList>
    </citation>
    <scope>NUCLEOTIDE SEQUENCE</scope>
    <source>
        <strain evidence="9">Y61</strain>
    </source>
</reference>
<keyword evidence="4 7" id="KW-0812">Transmembrane</keyword>
<evidence type="ECO:0000313" key="9">
    <source>
        <dbReference type="EMBL" id="XCJ16173.1"/>
    </source>
</evidence>
<dbReference type="SUPFAM" id="SSF103473">
    <property type="entry name" value="MFS general substrate transporter"/>
    <property type="match status" value="1"/>
</dbReference>
<feature type="transmembrane region" description="Helical" evidence="7">
    <location>
        <begin position="377"/>
        <end position="401"/>
    </location>
</feature>
<feature type="transmembrane region" description="Helical" evidence="7">
    <location>
        <begin position="313"/>
        <end position="340"/>
    </location>
</feature>
<evidence type="ECO:0000256" key="5">
    <source>
        <dbReference type="ARBA" id="ARBA00022989"/>
    </source>
</evidence>
<feature type="domain" description="Major facilitator superfamily (MFS) profile" evidence="8">
    <location>
        <begin position="1"/>
        <end position="402"/>
    </location>
</feature>
<dbReference type="RefSeq" id="WP_353947779.1">
    <property type="nucleotide sequence ID" value="NZ_CP159510.1"/>
</dbReference>
<keyword evidence="3" id="KW-1003">Cell membrane</keyword>
<organism evidence="9">
    <name type="scientific">Sporolactobacillus sp. Y61</name>
    <dbReference type="NCBI Taxonomy" id="3160863"/>
    <lineage>
        <taxon>Bacteria</taxon>
        <taxon>Bacillati</taxon>
        <taxon>Bacillota</taxon>
        <taxon>Bacilli</taxon>
        <taxon>Bacillales</taxon>
        <taxon>Sporolactobacillaceae</taxon>
        <taxon>Sporolactobacillus</taxon>
    </lineage>
</organism>
<dbReference type="PANTHER" id="PTHR23513:SF6">
    <property type="entry name" value="MAJOR FACILITATOR SUPERFAMILY ASSOCIATED DOMAIN-CONTAINING PROTEIN"/>
    <property type="match status" value="1"/>
</dbReference>
<dbReference type="CDD" id="cd06173">
    <property type="entry name" value="MFS_MefA_like"/>
    <property type="match status" value="1"/>
</dbReference>
<feature type="transmembrane region" description="Helical" evidence="7">
    <location>
        <begin position="47"/>
        <end position="67"/>
    </location>
</feature>
<dbReference type="GO" id="GO:0022857">
    <property type="term" value="F:transmembrane transporter activity"/>
    <property type="evidence" value="ECO:0007669"/>
    <property type="project" value="InterPro"/>
</dbReference>
<keyword evidence="5 7" id="KW-1133">Transmembrane helix</keyword>
<dbReference type="GO" id="GO:0005886">
    <property type="term" value="C:plasma membrane"/>
    <property type="evidence" value="ECO:0007669"/>
    <property type="project" value="UniProtKB-SubCell"/>
</dbReference>
<accession>A0AAU8IDU8</accession>
<proteinExistence type="predicted"/>